<proteinExistence type="inferred from homology"/>
<evidence type="ECO:0000256" key="2">
    <source>
        <dbReference type="ARBA" id="ARBA00022723"/>
    </source>
</evidence>
<dbReference type="RefSeq" id="WP_342768979.1">
    <property type="nucleotide sequence ID" value="NZ_RJVI01000002.1"/>
</dbReference>
<gene>
    <name evidence="5" type="ORF">EDC57_1728</name>
</gene>
<evidence type="ECO:0000313" key="5">
    <source>
        <dbReference type="EMBL" id="ROR32526.1"/>
    </source>
</evidence>
<comment type="similarity">
    <text evidence="1">Belongs to the HypD family.</text>
</comment>
<keyword evidence="6" id="KW-1185">Reference proteome</keyword>
<evidence type="ECO:0000256" key="1">
    <source>
        <dbReference type="ARBA" id="ARBA00007888"/>
    </source>
</evidence>
<dbReference type="GO" id="GO:0051604">
    <property type="term" value="P:protein maturation"/>
    <property type="evidence" value="ECO:0007669"/>
    <property type="project" value="TreeGrafter"/>
</dbReference>
<dbReference type="NCBIfam" id="TIGR00075">
    <property type="entry name" value="hypD"/>
    <property type="match status" value="1"/>
</dbReference>
<dbReference type="Gene3D" id="3.40.50.11740">
    <property type="entry name" value="HypD, alpha/beta domain 2"/>
    <property type="match status" value="2"/>
</dbReference>
<evidence type="ECO:0000313" key="6">
    <source>
        <dbReference type="Proteomes" id="UP000276634"/>
    </source>
</evidence>
<dbReference type="AlphaFoldDB" id="A0A3N1Y129"/>
<dbReference type="InterPro" id="IPR042244">
    <property type="entry name" value="HypD_2_sf"/>
</dbReference>
<dbReference type="InterPro" id="IPR002780">
    <property type="entry name" value="Hyd_form_HypD"/>
</dbReference>
<comment type="caution">
    <text evidence="5">The sequence shown here is derived from an EMBL/GenBank/DDBJ whole genome shotgun (WGS) entry which is preliminary data.</text>
</comment>
<dbReference type="Pfam" id="PF01924">
    <property type="entry name" value="HypD"/>
    <property type="match status" value="1"/>
</dbReference>
<name>A0A3N1Y129_9GAMM</name>
<accession>A0A3N1Y129</accession>
<dbReference type="GO" id="GO:0070025">
    <property type="term" value="F:carbon monoxide binding"/>
    <property type="evidence" value="ECO:0007669"/>
    <property type="project" value="TreeGrafter"/>
</dbReference>
<organism evidence="5 6">
    <name type="scientific">Inmirania thermothiophila</name>
    <dbReference type="NCBI Taxonomy" id="1750597"/>
    <lineage>
        <taxon>Bacteria</taxon>
        <taxon>Pseudomonadati</taxon>
        <taxon>Pseudomonadota</taxon>
        <taxon>Gammaproteobacteria</taxon>
        <taxon>Chromatiales</taxon>
        <taxon>Ectothiorhodospiraceae</taxon>
        <taxon>Inmirania</taxon>
    </lineage>
</organism>
<dbReference type="Proteomes" id="UP000276634">
    <property type="component" value="Unassembled WGS sequence"/>
</dbReference>
<reference evidence="5 6" key="1">
    <citation type="submission" date="2018-11" db="EMBL/GenBank/DDBJ databases">
        <title>Genomic Encyclopedia of Type Strains, Phase IV (KMG-IV): sequencing the most valuable type-strain genomes for metagenomic binning, comparative biology and taxonomic classification.</title>
        <authorList>
            <person name="Goeker M."/>
        </authorList>
    </citation>
    <scope>NUCLEOTIDE SEQUENCE [LARGE SCALE GENOMIC DNA]</scope>
    <source>
        <strain evidence="5 6">DSM 100275</strain>
    </source>
</reference>
<sequence>MSGPRPDALRFVEAFRDGGLARGLAEAIRREADPGRVYRFMEFCGGHTHAIARYGVEDLLPENIRMIHGPGCPVCVLPVGRVALAIELAGREGVTLCTYGDMLRVPGPDGDSLLKARARGADVRMVYSAADALAIARRETAREVVFFAIGFETTTPPTALVIRQAAAEGLANFSVLCNHVLTPSAMRAILEAPEVREFGRVPIDGFVGPAHVSTVIGTEPYRYFAEEYRKPVVVAGFEPLDVMQAVRMLVRQVNEGRAEVENEYARAVRPEGNRKAQELVAEVFELRRSFEWRGLGLVPYSALRIKAAYAAFDAERRFALEAPSVPDHRACACAAILRGARHPRDCRLFGTVCTPQTPVGSCMVSSEGACAAYYTYGRFRPSPSLPTPPEGEWRGEGGEGAAARRSGSLERAPPRPSPRPRRGSGVGRGAKVPLRGVRVLWSAPPRPSPRPRRGRGVGRGAKVPLRGVRVLWSAPPRPSPRPRRGSGVGRGAKVPLRGVRVLWSAPPRPSPRPRRGRGVGRGAKVPLRGVRVLWSAPPRPSPRPCRGRGRGRGRGSGASPPPPRSGGGREGAPWGDEA</sequence>
<dbReference type="GO" id="GO:0051539">
    <property type="term" value="F:4 iron, 4 sulfur cluster binding"/>
    <property type="evidence" value="ECO:0007669"/>
    <property type="project" value="TreeGrafter"/>
</dbReference>
<feature type="region of interest" description="Disordered" evidence="4">
    <location>
        <begin position="383"/>
        <end position="578"/>
    </location>
</feature>
<dbReference type="PANTHER" id="PTHR30149">
    <property type="entry name" value="HYDROGENASE PROTEIN ASSEMBLY PROTEIN HYPD"/>
    <property type="match status" value="1"/>
</dbReference>
<dbReference type="Gene3D" id="6.10.20.100">
    <property type="match status" value="1"/>
</dbReference>
<dbReference type="InterPro" id="IPR042243">
    <property type="entry name" value="HypD_1"/>
</dbReference>
<keyword evidence="2" id="KW-0479">Metal-binding</keyword>
<protein>
    <submittedName>
        <fullName evidence="5">Hydrogenase expression/formation protein HypD</fullName>
    </submittedName>
</protein>
<dbReference type="GO" id="GO:0005506">
    <property type="term" value="F:iron ion binding"/>
    <property type="evidence" value="ECO:0007669"/>
    <property type="project" value="TreeGrafter"/>
</dbReference>
<evidence type="ECO:0000256" key="3">
    <source>
        <dbReference type="ARBA" id="ARBA00023004"/>
    </source>
</evidence>
<dbReference type="PANTHER" id="PTHR30149:SF0">
    <property type="entry name" value="HYDROGENASE MATURATION FACTOR HYPD"/>
    <property type="match status" value="1"/>
</dbReference>
<keyword evidence="3" id="KW-0408">Iron</keyword>
<evidence type="ECO:0000256" key="4">
    <source>
        <dbReference type="SAM" id="MobiDB-lite"/>
    </source>
</evidence>
<dbReference type="EMBL" id="RJVI01000002">
    <property type="protein sequence ID" value="ROR32526.1"/>
    <property type="molecule type" value="Genomic_DNA"/>
</dbReference>